<reference evidence="1 2" key="1">
    <citation type="journal article" date="2019" name="Indoor Air">
        <title>Impacts of indoor surface finishes on bacterial viability.</title>
        <authorList>
            <person name="Hu J."/>
            <person name="Maamar S.B."/>
            <person name="Glawe A.J."/>
            <person name="Gottel N."/>
            <person name="Gilbert J.A."/>
            <person name="Hartmann E.M."/>
        </authorList>
    </citation>
    <scope>NUCLEOTIDE SEQUENCE [LARGE SCALE GENOMIC DNA]</scope>
    <source>
        <strain evidence="1 2">AF060A6</strain>
    </source>
</reference>
<dbReference type="EMBL" id="SLUB01000009">
    <property type="protein sequence ID" value="THE13464.1"/>
    <property type="molecule type" value="Genomic_DNA"/>
</dbReference>
<keyword evidence="2" id="KW-1185">Reference proteome</keyword>
<accession>A0A4S3PVC4</accession>
<evidence type="ECO:0000313" key="1">
    <source>
        <dbReference type="EMBL" id="THE13464.1"/>
    </source>
</evidence>
<organism evidence="1 2">
    <name type="scientific">Bacillus timonensis</name>
    <dbReference type="NCBI Taxonomy" id="1033734"/>
    <lineage>
        <taxon>Bacteria</taxon>
        <taxon>Bacillati</taxon>
        <taxon>Bacillota</taxon>
        <taxon>Bacilli</taxon>
        <taxon>Bacillales</taxon>
        <taxon>Bacillaceae</taxon>
        <taxon>Bacillus</taxon>
    </lineage>
</organism>
<dbReference type="RefSeq" id="WP_136379003.1">
    <property type="nucleotide sequence ID" value="NZ_SLUB01000009.1"/>
</dbReference>
<protein>
    <recommendedName>
        <fullName evidence="3">Gfo/Idh/MocA-like oxidoreductase N-terminal domain-containing protein</fullName>
    </recommendedName>
</protein>
<dbReference type="Gene3D" id="3.40.50.720">
    <property type="entry name" value="NAD(P)-binding Rossmann-like Domain"/>
    <property type="match status" value="1"/>
</dbReference>
<evidence type="ECO:0000313" key="2">
    <source>
        <dbReference type="Proteomes" id="UP000306477"/>
    </source>
</evidence>
<sequence length="63" mass="6980">MRKLNVGIIGCGVIAMQKHFPALMKLGEKVEVDAFCSGNKQNAKSLLKLLIKMERFTRIIGSC</sequence>
<dbReference type="OrthoDB" id="9815825at2"/>
<comment type="caution">
    <text evidence="1">The sequence shown here is derived from an EMBL/GenBank/DDBJ whole genome shotgun (WGS) entry which is preliminary data.</text>
</comment>
<dbReference type="InterPro" id="IPR036291">
    <property type="entry name" value="NAD(P)-bd_dom_sf"/>
</dbReference>
<dbReference type="SUPFAM" id="SSF51735">
    <property type="entry name" value="NAD(P)-binding Rossmann-fold domains"/>
    <property type="match status" value="1"/>
</dbReference>
<name>A0A4S3PVC4_9BACI</name>
<dbReference type="Proteomes" id="UP000306477">
    <property type="component" value="Unassembled WGS sequence"/>
</dbReference>
<gene>
    <name evidence="1" type="ORF">E1I69_07570</name>
</gene>
<evidence type="ECO:0008006" key="3">
    <source>
        <dbReference type="Google" id="ProtNLM"/>
    </source>
</evidence>
<dbReference type="AlphaFoldDB" id="A0A4S3PVC4"/>
<proteinExistence type="predicted"/>